<dbReference type="RefSeq" id="WP_084116693.1">
    <property type="nucleotide sequence ID" value="NZ_FWXH01000013.1"/>
</dbReference>
<dbReference type="EMBL" id="FWXH01000013">
    <property type="protein sequence ID" value="SMC26607.1"/>
    <property type="molecule type" value="Genomic_DNA"/>
</dbReference>
<dbReference type="AlphaFoldDB" id="A0A1W1XRT8"/>
<reference evidence="1 2" key="1">
    <citation type="submission" date="2017-04" db="EMBL/GenBank/DDBJ databases">
        <authorList>
            <person name="Afonso C.L."/>
            <person name="Miller P.J."/>
            <person name="Scott M.A."/>
            <person name="Spackman E."/>
            <person name="Goraichik I."/>
            <person name="Dimitrov K.M."/>
            <person name="Suarez D.L."/>
            <person name="Swayne D.E."/>
        </authorList>
    </citation>
    <scope>NUCLEOTIDE SEQUENCE [LARGE SCALE GENOMIC DNA]</scope>
    <source>
        <strain evidence="1 2">DSM 12555</strain>
    </source>
</reference>
<protein>
    <submittedName>
        <fullName evidence="1">Uncharacterized protein</fullName>
    </submittedName>
</protein>
<gene>
    <name evidence="1" type="ORF">SAMN02745134_02895</name>
</gene>
<keyword evidence="2" id="KW-1185">Reference proteome</keyword>
<dbReference type="STRING" id="1121291.SAMN02745134_02895"/>
<proteinExistence type="predicted"/>
<evidence type="ECO:0000313" key="1">
    <source>
        <dbReference type="EMBL" id="SMC26607.1"/>
    </source>
</evidence>
<name>A0A1W1XRT8_9CLOT</name>
<dbReference type="Proteomes" id="UP000192468">
    <property type="component" value="Unassembled WGS sequence"/>
</dbReference>
<evidence type="ECO:0000313" key="2">
    <source>
        <dbReference type="Proteomes" id="UP000192468"/>
    </source>
</evidence>
<dbReference type="OrthoDB" id="9850859at2"/>
<sequence>MKVGMNFKRDLPYLDVVISYYFKNRQIKCSNCEECINGRCCNKDKSLNEIRECMIKKSMNHVQESKRRGMAVYTDPNRY</sequence>
<organism evidence="1 2">
    <name type="scientific">Clostridium acidisoli DSM 12555</name>
    <dbReference type="NCBI Taxonomy" id="1121291"/>
    <lineage>
        <taxon>Bacteria</taxon>
        <taxon>Bacillati</taxon>
        <taxon>Bacillota</taxon>
        <taxon>Clostridia</taxon>
        <taxon>Eubacteriales</taxon>
        <taxon>Clostridiaceae</taxon>
        <taxon>Clostridium</taxon>
    </lineage>
</organism>
<accession>A0A1W1XRT8</accession>